<dbReference type="OrthoDB" id="1931521at2759"/>
<dbReference type="PANTHER" id="PTHR33646:SF6">
    <property type="entry name" value="TRANSMEMBRANE PROTEIN"/>
    <property type="match status" value="1"/>
</dbReference>
<evidence type="ECO:0000313" key="5">
    <source>
        <dbReference type="RefSeq" id="XP_031391255.1"/>
    </source>
</evidence>
<feature type="compositionally biased region" description="Low complexity" evidence="1">
    <location>
        <begin position="15"/>
        <end position="27"/>
    </location>
</feature>
<feature type="compositionally biased region" description="Basic and acidic residues" evidence="1">
    <location>
        <begin position="166"/>
        <end position="193"/>
    </location>
</feature>
<dbReference type="InterPro" id="IPR045883">
    <property type="entry name" value="At4g13530-like"/>
</dbReference>
<protein>
    <submittedName>
        <fullName evidence="5">Uncharacterized protein LOC116203596</fullName>
    </submittedName>
</protein>
<feature type="region of interest" description="Disordered" evidence="1">
    <location>
        <begin position="1"/>
        <end position="73"/>
    </location>
</feature>
<dbReference type="InterPro" id="IPR049224">
    <property type="entry name" value="DUF6821"/>
</dbReference>
<keyword evidence="2" id="KW-0812">Transmembrane</keyword>
<keyword evidence="4" id="KW-1185">Reference proteome</keyword>
<feature type="compositionally biased region" description="Low complexity" evidence="1">
    <location>
        <begin position="50"/>
        <end position="62"/>
    </location>
</feature>
<dbReference type="RefSeq" id="XP_031391255.1">
    <property type="nucleotide sequence ID" value="XM_031535395.1"/>
</dbReference>
<sequence>MKNTVDPFLPPSLPPLSSSLSLSLCLSNPTDNTEHRSETTEHNTEERESVGYVVGSSSQQSSPNLHPSSMEGEAVDFHDDWELLLDSPHPAVEAQRGFDPIEDDSEGMIRADYFSIDGSKLYAKTPLAPSDSAESDNPSWVDPGYDSQFAARNPAELWSDSGSDLSDERKFSDFGPAEGKKDPGAFEGPGAKDGDVGFGFDSGKLSEFDVKSEVVRGDLGEFTAPGRDSGGNQFWSDSGGDRLDKEKFDAAESRAEPKAPKDEGESTAIEKVTVGAGGERRRIVWWKVPFEVLRYCVLRVGPVWSFSVAAAVVGLVILGRRLHKMKQKSRTLQLKVTLDDKKVSQFMSRAARLNEAFSVVRRVPIVRPALPSPAAGVAPSWPMMSLR</sequence>
<dbReference type="Proteomes" id="UP000515151">
    <property type="component" value="Chromosome 4"/>
</dbReference>
<feature type="compositionally biased region" description="Basic and acidic residues" evidence="1">
    <location>
        <begin position="32"/>
        <end position="49"/>
    </location>
</feature>
<organism evidence="4 5">
    <name type="scientific">Punica granatum</name>
    <name type="common">Pomegranate</name>
    <dbReference type="NCBI Taxonomy" id="22663"/>
    <lineage>
        <taxon>Eukaryota</taxon>
        <taxon>Viridiplantae</taxon>
        <taxon>Streptophyta</taxon>
        <taxon>Embryophyta</taxon>
        <taxon>Tracheophyta</taxon>
        <taxon>Spermatophyta</taxon>
        <taxon>Magnoliopsida</taxon>
        <taxon>eudicotyledons</taxon>
        <taxon>Gunneridae</taxon>
        <taxon>Pentapetalae</taxon>
        <taxon>rosids</taxon>
        <taxon>malvids</taxon>
        <taxon>Myrtales</taxon>
        <taxon>Lythraceae</taxon>
        <taxon>Punica</taxon>
    </lineage>
</organism>
<feature type="region of interest" description="Disordered" evidence="1">
    <location>
        <begin position="221"/>
        <end position="242"/>
    </location>
</feature>
<evidence type="ECO:0000259" key="3">
    <source>
        <dbReference type="Pfam" id="PF20705"/>
    </source>
</evidence>
<dbReference type="Pfam" id="PF20705">
    <property type="entry name" value="DUF6821"/>
    <property type="match status" value="1"/>
</dbReference>
<feature type="transmembrane region" description="Helical" evidence="2">
    <location>
        <begin position="303"/>
        <end position="322"/>
    </location>
</feature>
<evidence type="ECO:0000256" key="2">
    <source>
        <dbReference type="SAM" id="Phobius"/>
    </source>
</evidence>
<evidence type="ECO:0000313" key="4">
    <source>
        <dbReference type="Proteomes" id="UP000515151"/>
    </source>
</evidence>
<evidence type="ECO:0000256" key="1">
    <source>
        <dbReference type="SAM" id="MobiDB-lite"/>
    </source>
</evidence>
<keyword evidence="2" id="KW-0472">Membrane</keyword>
<dbReference type="AlphaFoldDB" id="A0A6P8D479"/>
<accession>A0A6P8D479</accession>
<reference evidence="4" key="1">
    <citation type="journal article" date="2020" name="Plant Biotechnol. J.">
        <title>The pomegranate (Punica granatum L.) draft genome dissects genetic divergence between soft- and hard-seeded cultivars.</title>
        <authorList>
            <person name="Luo X."/>
            <person name="Li H."/>
            <person name="Wu Z."/>
            <person name="Yao W."/>
            <person name="Zhao P."/>
            <person name="Cao D."/>
            <person name="Yu H."/>
            <person name="Li K."/>
            <person name="Poudel K."/>
            <person name="Zhao D."/>
            <person name="Zhang F."/>
            <person name="Xia X."/>
            <person name="Chen L."/>
            <person name="Wang Q."/>
            <person name="Jing D."/>
            <person name="Cao S."/>
        </authorList>
    </citation>
    <scope>NUCLEOTIDE SEQUENCE [LARGE SCALE GENOMIC DNA]</scope>
    <source>
        <strain evidence="4">cv. Tunisia</strain>
    </source>
</reference>
<name>A0A6P8D479_PUNGR</name>
<keyword evidence="2" id="KW-1133">Transmembrane helix</keyword>
<feature type="region of interest" description="Disordered" evidence="1">
    <location>
        <begin position="127"/>
        <end position="193"/>
    </location>
</feature>
<dbReference type="PANTHER" id="PTHR33646">
    <property type="entry name" value="GB|AAF00631.1"/>
    <property type="match status" value="1"/>
</dbReference>
<reference evidence="5" key="2">
    <citation type="submission" date="2025-08" db="UniProtKB">
        <authorList>
            <consortium name="RefSeq"/>
        </authorList>
    </citation>
    <scope>IDENTIFICATION</scope>
    <source>
        <tissue evidence="5">Leaf</tissue>
    </source>
</reference>
<dbReference type="GeneID" id="116203596"/>
<gene>
    <name evidence="5" type="primary">LOC116203596</name>
</gene>
<proteinExistence type="predicted"/>
<feature type="domain" description="DUF6821" evidence="3">
    <location>
        <begin position="243"/>
        <end position="367"/>
    </location>
</feature>